<dbReference type="RefSeq" id="WP_344608662.1">
    <property type="nucleotide sequence ID" value="NZ_BAAAHE010000047.1"/>
</dbReference>
<dbReference type="EMBL" id="BAAAHE010000047">
    <property type="protein sequence ID" value="GAA0634390.1"/>
    <property type="molecule type" value="Genomic_DNA"/>
</dbReference>
<dbReference type="InterPro" id="IPR012347">
    <property type="entry name" value="Ferritin-like"/>
</dbReference>
<evidence type="ECO:0000313" key="3">
    <source>
        <dbReference type="EMBL" id="GAA0634390.1"/>
    </source>
</evidence>
<gene>
    <name evidence="3" type="ORF">GCM10009547_42990</name>
</gene>
<name>A0ABN1H9U5_9ACTN</name>
<dbReference type="PANTHER" id="PTHR36933">
    <property type="entry name" value="SLL0788 PROTEIN"/>
    <property type="match status" value="1"/>
</dbReference>
<dbReference type="PANTHER" id="PTHR36933:SF1">
    <property type="entry name" value="SLL0788 PROTEIN"/>
    <property type="match status" value="1"/>
</dbReference>
<dbReference type="InterPro" id="IPR005183">
    <property type="entry name" value="DUF305_CopM-like"/>
</dbReference>
<sequence>MWTRTALIGVAAFASGALTFAQLDRGEAAPAYPATTSAEASFTREMQTHHAQAIEMATFARDRSPDPQIQEIAFDLALSQQQEIGQMRALLAVWGLPSTGPAASAGTGGHHAGAVMRQEDIDVLGTIPPKDVGVRFLQLMIPHHEAGIAMARDILARTDDLALRDLATSILQVQQHEITLMKDLLRQRGVRTPAA</sequence>
<dbReference type="Proteomes" id="UP001500957">
    <property type="component" value="Unassembled WGS sequence"/>
</dbReference>
<comment type="caution">
    <text evidence="3">The sequence shown here is derived from an EMBL/GenBank/DDBJ whole genome shotgun (WGS) entry which is preliminary data.</text>
</comment>
<dbReference type="Gene3D" id="1.20.1260.10">
    <property type="match status" value="1"/>
</dbReference>
<reference evidence="4" key="1">
    <citation type="journal article" date="2019" name="Int. J. Syst. Evol. Microbiol.">
        <title>The Global Catalogue of Microorganisms (GCM) 10K type strain sequencing project: providing services to taxonomists for standard genome sequencing and annotation.</title>
        <authorList>
            <consortium name="The Broad Institute Genomics Platform"/>
            <consortium name="The Broad Institute Genome Sequencing Center for Infectious Disease"/>
            <person name="Wu L."/>
            <person name="Ma J."/>
        </authorList>
    </citation>
    <scope>NUCLEOTIDE SEQUENCE [LARGE SCALE GENOMIC DNA]</scope>
    <source>
        <strain evidence="4">JCM 10671</strain>
    </source>
</reference>
<organism evidence="3 4">
    <name type="scientific">Sporichthya brevicatena</name>
    <dbReference type="NCBI Taxonomy" id="171442"/>
    <lineage>
        <taxon>Bacteria</taxon>
        <taxon>Bacillati</taxon>
        <taxon>Actinomycetota</taxon>
        <taxon>Actinomycetes</taxon>
        <taxon>Sporichthyales</taxon>
        <taxon>Sporichthyaceae</taxon>
        <taxon>Sporichthya</taxon>
    </lineage>
</organism>
<evidence type="ECO:0000256" key="1">
    <source>
        <dbReference type="SAM" id="SignalP"/>
    </source>
</evidence>
<feature type="domain" description="DUF305" evidence="2">
    <location>
        <begin position="39"/>
        <end position="185"/>
    </location>
</feature>
<proteinExistence type="predicted"/>
<keyword evidence="1" id="KW-0732">Signal</keyword>
<accession>A0ABN1H9U5</accession>
<keyword evidence="4" id="KW-1185">Reference proteome</keyword>
<protein>
    <submittedName>
        <fullName evidence="3">DUF305 domain-containing protein</fullName>
    </submittedName>
</protein>
<evidence type="ECO:0000259" key="2">
    <source>
        <dbReference type="Pfam" id="PF03713"/>
    </source>
</evidence>
<dbReference type="Pfam" id="PF03713">
    <property type="entry name" value="DUF305"/>
    <property type="match status" value="1"/>
</dbReference>
<feature type="signal peptide" evidence="1">
    <location>
        <begin position="1"/>
        <end position="21"/>
    </location>
</feature>
<feature type="chain" id="PRO_5047005040" evidence="1">
    <location>
        <begin position="22"/>
        <end position="195"/>
    </location>
</feature>
<evidence type="ECO:0000313" key="4">
    <source>
        <dbReference type="Proteomes" id="UP001500957"/>
    </source>
</evidence>